<dbReference type="AlphaFoldDB" id="A0A2C9DDL9"/>
<dbReference type="Pfam" id="PF00294">
    <property type="entry name" value="PfkB"/>
    <property type="match status" value="1"/>
</dbReference>
<evidence type="ECO:0000256" key="2">
    <source>
        <dbReference type="ARBA" id="ARBA00022679"/>
    </source>
</evidence>
<dbReference type="KEGG" id="hdi:HDIA_4856"/>
<dbReference type="OrthoDB" id="9813569at2"/>
<dbReference type="Gene3D" id="3.40.1190.20">
    <property type="match status" value="1"/>
</dbReference>
<keyword evidence="6" id="KW-1185">Reference proteome</keyword>
<feature type="domain" description="Carbohydrate kinase PfkB" evidence="4">
    <location>
        <begin position="59"/>
        <end position="318"/>
    </location>
</feature>
<dbReference type="CDD" id="cd01168">
    <property type="entry name" value="adenosine_kinase"/>
    <property type="match status" value="1"/>
</dbReference>
<dbReference type="GO" id="GO:0047590">
    <property type="term" value="F:5-dehydro-2-deoxygluconokinase activity"/>
    <property type="evidence" value="ECO:0007669"/>
    <property type="project" value="UniProtKB-EC"/>
</dbReference>
<dbReference type="PANTHER" id="PTHR43320">
    <property type="entry name" value="SUGAR KINASE"/>
    <property type="match status" value="1"/>
</dbReference>
<dbReference type="EC" id="2.7.1.92" evidence="5"/>
<evidence type="ECO:0000259" key="4">
    <source>
        <dbReference type="Pfam" id="PF00294"/>
    </source>
</evidence>
<reference evidence="6" key="1">
    <citation type="submission" date="2017-09" db="EMBL/GenBank/DDBJ databases">
        <title>Genome sequence of Nannocystis excedens DSM 71.</title>
        <authorList>
            <person name="Blom J."/>
        </authorList>
    </citation>
    <scope>NUCLEOTIDE SEQUENCE [LARGE SCALE GENOMIC DNA]</scope>
    <source>
        <strain evidence="6">type strain: E19</strain>
    </source>
</reference>
<comment type="similarity">
    <text evidence="1">Belongs to the carbohydrate kinase PfkB family.</text>
</comment>
<dbReference type="RefSeq" id="WP_099558602.1">
    <property type="nucleotide sequence ID" value="NZ_LT960614.1"/>
</dbReference>
<accession>A0A2C9DDL9</accession>
<dbReference type="Proteomes" id="UP000223606">
    <property type="component" value="Chromosome 1"/>
</dbReference>
<name>A0A2C9DDL9_9HYPH</name>
<dbReference type="InterPro" id="IPR002139">
    <property type="entry name" value="Ribo/fructo_kinase"/>
</dbReference>
<protein>
    <submittedName>
        <fullName evidence="5">5-dehydro-2-deoxygluconokinase</fullName>
        <ecNumber evidence="5">2.7.1.92</ecNumber>
    </submittedName>
</protein>
<evidence type="ECO:0000256" key="3">
    <source>
        <dbReference type="ARBA" id="ARBA00022777"/>
    </source>
</evidence>
<dbReference type="SUPFAM" id="SSF53613">
    <property type="entry name" value="Ribokinase-like"/>
    <property type="match status" value="1"/>
</dbReference>
<proteinExistence type="inferred from homology"/>
<keyword evidence="3 5" id="KW-0418">Kinase</keyword>
<sequence>MSDPRFDLLTIGNAIVDILARIEDDILVEENVTKGMMRLVDAEQSASLYGRIGPAIEASGGSAGNTAAGAASLGLRTAYIGKVADDHFGQIFRHDIQAQGVAYETAPLVGGAPTATSIILISPDGERTMNTHLGACVTLAPEDIVEETVAASAVTYVEGYLWDPPLAKDACRKAFEIAHANGRKTAITLSDSFCVDRYREEFLDLMRTGLVDIVFANESELKALYQTSARLAALDQLRKDCAMGVVTLGEEGALVVEGGNMARGVAYPVEKVEDLTGAGDQFAAGFIAGLVRGQPLHVAAKLGCLAASEVIGHVGPRPAVSLKDLANQHGIAI</sequence>
<dbReference type="PRINTS" id="PR00990">
    <property type="entry name" value="RIBOKINASE"/>
</dbReference>
<organism evidence="5 6">
    <name type="scientific">Hartmannibacter diazotrophicus</name>
    <dbReference type="NCBI Taxonomy" id="1482074"/>
    <lineage>
        <taxon>Bacteria</taxon>
        <taxon>Pseudomonadati</taxon>
        <taxon>Pseudomonadota</taxon>
        <taxon>Alphaproteobacteria</taxon>
        <taxon>Hyphomicrobiales</taxon>
        <taxon>Pleomorphomonadaceae</taxon>
        <taxon>Hartmannibacter</taxon>
    </lineage>
</organism>
<dbReference type="InterPro" id="IPR029056">
    <property type="entry name" value="Ribokinase-like"/>
</dbReference>
<dbReference type="EMBL" id="LT960614">
    <property type="protein sequence ID" value="SON58397.1"/>
    <property type="molecule type" value="Genomic_DNA"/>
</dbReference>
<evidence type="ECO:0000256" key="1">
    <source>
        <dbReference type="ARBA" id="ARBA00010688"/>
    </source>
</evidence>
<dbReference type="InterPro" id="IPR052700">
    <property type="entry name" value="Carb_kinase_PfkB-like"/>
</dbReference>
<gene>
    <name evidence="5" type="primary">iolC_2</name>
    <name evidence="5" type="ORF">HDIA_4856</name>
</gene>
<evidence type="ECO:0000313" key="5">
    <source>
        <dbReference type="EMBL" id="SON58397.1"/>
    </source>
</evidence>
<keyword evidence="2 5" id="KW-0808">Transferase</keyword>
<evidence type="ECO:0000313" key="6">
    <source>
        <dbReference type="Proteomes" id="UP000223606"/>
    </source>
</evidence>
<dbReference type="InterPro" id="IPR011611">
    <property type="entry name" value="PfkB_dom"/>
</dbReference>
<dbReference type="PANTHER" id="PTHR43320:SF3">
    <property type="entry name" value="CARBOHYDRATE KINASE PFKB DOMAIN-CONTAINING PROTEIN"/>
    <property type="match status" value="1"/>
</dbReference>